<keyword evidence="5 6" id="KW-0456">Lyase</keyword>
<dbReference type="SFLD" id="SFLDG01020">
    <property type="entry name" value="Terpene_Cyclase_Like_2"/>
    <property type="match status" value="1"/>
</dbReference>
<evidence type="ECO:0000256" key="6">
    <source>
        <dbReference type="RuleBase" id="RU366034"/>
    </source>
</evidence>
<accession>A0A9P5XUD7</accession>
<dbReference type="Gene3D" id="1.10.600.10">
    <property type="entry name" value="Farnesyl Diphosphate Synthase"/>
    <property type="match status" value="1"/>
</dbReference>
<dbReference type="InterPro" id="IPR034686">
    <property type="entry name" value="Terpene_cyclase-like_2"/>
</dbReference>
<protein>
    <recommendedName>
        <fullName evidence="6">Terpene synthase</fullName>
        <ecNumber evidence="6">4.2.3.-</ecNumber>
    </recommendedName>
</protein>
<keyword evidence="8" id="KW-1185">Reference proteome</keyword>
<dbReference type="EC" id="4.2.3.-" evidence="6"/>
<proteinExistence type="inferred from homology"/>
<comment type="caution">
    <text evidence="7">The sequence shown here is derived from an EMBL/GenBank/DDBJ whole genome shotgun (WGS) entry which is preliminary data.</text>
</comment>
<dbReference type="AlphaFoldDB" id="A0A9P5XUD7"/>
<evidence type="ECO:0000256" key="4">
    <source>
        <dbReference type="ARBA" id="ARBA00022842"/>
    </source>
</evidence>
<dbReference type="GO" id="GO:0046872">
    <property type="term" value="F:metal ion binding"/>
    <property type="evidence" value="ECO:0007669"/>
    <property type="project" value="UniProtKB-KW"/>
</dbReference>
<comment type="similarity">
    <text evidence="2 6">Belongs to the terpene synthase family.</text>
</comment>
<dbReference type="GO" id="GO:0008299">
    <property type="term" value="P:isoprenoid biosynthetic process"/>
    <property type="evidence" value="ECO:0007669"/>
    <property type="project" value="UniProtKB-ARBA"/>
</dbReference>
<dbReference type="InterPro" id="IPR008949">
    <property type="entry name" value="Isoprenoid_synthase_dom_sf"/>
</dbReference>
<evidence type="ECO:0000256" key="2">
    <source>
        <dbReference type="ARBA" id="ARBA00006333"/>
    </source>
</evidence>
<evidence type="ECO:0000256" key="5">
    <source>
        <dbReference type="ARBA" id="ARBA00023239"/>
    </source>
</evidence>
<dbReference type="OrthoDB" id="6486656at2759"/>
<dbReference type="Pfam" id="PF19086">
    <property type="entry name" value="Terpene_syn_C_2"/>
    <property type="match status" value="1"/>
</dbReference>
<gene>
    <name evidence="7" type="ORF">BDZ94DRAFT_1178987</name>
</gene>
<dbReference type="Proteomes" id="UP000807353">
    <property type="component" value="Unassembled WGS sequence"/>
</dbReference>
<evidence type="ECO:0000256" key="1">
    <source>
        <dbReference type="ARBA" id="ARBA00001946"/>
    </source>
</evidence>
<dbReference type="SFLD" id="SFLDS00005">
    <property type="entry name" value="Isoprenoid_Synthase_Type_I"/>
    <property type="match status" value="1"/>
</dbReference>
<sequence>MSTQFVLPDILARWPWPRAINPYYAECRLSSQEWGAKFQAFTPKAQYAFDLCDPSLLASLGFPRASRAGCRVVCDLMYLFGVFDEHSDVMDARSVRRCADVVMDALRNPQVPRPKDEEIIGEITRSQVPFFWCNAIKTVGPTAQRRFIEEFSVYTESVVEQAQDRDHFVFRDIKSYMDIRRNNVGAKPAFALLEMNMELPHEIFDHKSLITLRECTVDMLCLANDMYSFNVEQAKGDDHNIITLIMLHEKLNIQQAMEYVAALHEIFADKFLGTYNSLPSFGSPVVDAMVHRYVQGLGNWIRANDTWSFESWRYFKDEGLKIQKERVVKLLPKTKSLGRSNCAHPELPRDI</sequence>
<name>A0A9P5XUD7_9AGAR</name>
<evidence type="ECO:0000313" key="8">
    <source>
        <dbReference type="Proteomes" id="UP000807353"/>
    </source>
</evidence>
<keyword evidence="4 6" id="KW-0460">Magnesium</keyword>
<evidence type="ECO:0000313" key="7">
    <source>
        <dbReference type="EMBL" id="KAF9455885.1"/>
    </source>
</evidence>
<dbReference type="EMBL" id="MU150499">
    <property type="protein sequence ID" value="KAF9455885.1"/>
    <property type="molecule type" value="Genomic_DNA"/>
</dbReference>
<reference evidence="7" key="1">
    <citation type="submission" date="2020-11" db="EMBL/GenBank/DDBJ databases">
        <authorList>
            <consortium name="DOE Joint Genome Institute"/>
            <person name="Ahrendt S."/>
            <person name="Riley R."/>
            <person name="Andreopoulos W."/>
            <person name="Labutti K."/>
            <person name="Pangilinan J."/>
            <person name="Ruiz-Duenas F.J."/>
            <person name="Barrasa J.M."/>
            <person name="Sanchez-Garcia M."/>
            <person name="Camarero S."/>
            <person name="Miyauchi S."/>
            <person name="Serrano A."/>
            <person name="Linde D."/>
            <person name="Babiker R."/>
            <person name="Drula E."/>
            <person name="Ayuso-Fernandez I."/>
            <person name="Pacheco R."/>
            <person name="Padilla G."/>
            <person name="Ferreira P."/>
            <person name="Barriuso J."/>
            <person name="Kellner H."/>
            <person name="Castanera R."/>
            <person name="Alfaro M."/>
            <person name="Ramirez L."/>
            <person name="Pisabarro A.G."/>
            <person name="Kuo A."/>
            <person name="Tritt A."/>
            <person name="Lipzen A."/>
            <person name="He G."/>
            <person name="Yan M."/>
            <person name="Ng V."/>
            <person name="Cullen D."/>
            <person name="Martin F."/>
            <person name="Rosso M.-N."/>
            <person name="Henrissat B."/>
            <person name="Hibbett D."/>
            <person name="Martinez A.T."/>
            <person name="Grigoriev I.V."/>
        </authorList>
    </citation>
    <scope>NUCLEOTIDE SEQUENCE</scope>
    <source>
        <strain evidence="7">CBS 247.69</strain>
    </source>
</reference>
<comment type="cofactor">
    <cofactor evidence="1 6">
        <name>Mg(2+)</name>
        <dbReference type="ChEBI" id="CHEBI:18420"/>
    </cofactor>
</comment>
<evidence type="ECO:0000256" key="3">
    <source>
        <dbReference type="ARBA" id="ARBA00022723"/>
    </source>
</evidence>
<organism evidence="7 8">
    <name type="scientific">Collybia nuda</name>
    <dbReference type="NCBI Taxonomy" id="64659"/>
    <lineage>
        <taxon>Eukaryota</taxon>
        <taxon>Fungi</taxon>
        <taxon>Dikarya</taxon>
        <taxon>Basidiomycota</taxon>
        <taxon>Agaricomycotina</taxon>
        <taxon>Agaricomycetes</taxon>
        <taxon>Agaricomycetidae</taxon>
        <taxon>Agaricales</taxon>
        <taxon>Tricholomatineae</taxon>
        <taxon>Clitocybaceae</taxon>
        <taxon>Collybia</taxon>
    </lineage>
</organism>
<dbReference type="GO" id="GO:0010333">
    <property type="term" value="F:terpene synthase activity"/>
    <property type="evidence" value="ECO:0007669"/>
    <property type="project" value="InterPro"/>
</dbReference>
<dbReference type="PANTHER" id="PTHR35201">
    <property type="entry name" value="TERPENE SYNTHASE"/>
    <property type="match status" value="1"/>
</dbReference>
<dbReference type="SUPFAM" id="SSF48576">
    <property type="entry name" value="Terpenoid synthases"/>
    <property type="match status" value="1"/>
</dbReference>
<keyword evidence="3 6" id="KW-0479">Metal-binding</keyword>
<dbReference type="PANTHER" id="PTHR35201:SF4">
    <property type="entry name" value="BETA-PINACENE SYNTHASE-RELATED"/>
    <property type="match status" value="1"/>
</dbReference>